<comment type="subcellular location">
    <subcellularLocation>
        <location evidence="2 19">Cell membrane</location>
        <topology evidence="2 19">Multi-pass membrane protein</topology>
    </subcellularLocation>
</comment>
<dbReference type="GO" id="GO:0005886">
    <property type="term" value="C:plasma membrane"/>
    <property type="evidence" value="ECO:0007669"/>
    <property type="project" value="UniProtKB-SubCell"/>
</dbReference>
<dbReference type="InterPro" id="IPR003805">
    <property type="entry name" value="CobS"/>
</dbReference>
<evidence type="ECO:0000256" key="12">
    <source>
        <dbReference type="ARBA" id="ARBA00022989"/>
    </source>
</evidence>
<evidence type="ECO:0000256" key="14">
    <source>
        <dbReference type="ARBA" id="ARBA00025228"/>
    </source>
</evidence>
<evidence type="ECO:0000256" key="18">
    <source>
        <dbReference type="ARBA" id="ARBA00049504"/>
    </source>
</evidence>
<dbReference type="PANTHER" id="PTHR34148:SF1">
    <property type="entry name" value="ADENOSYLCOBINAMIDE-GDP RIBAZOLETRANSFERASE"/>
    <property type="match status" value="1"/>
</dbReference>
<dbReference type="EMBL" id="VNHO01000007">
    <property type="protein sequence ID" value="TYP56797.1"/>
    <property type="molecule type" value="Genomic_DNA"/>
</dbReference>
<dbReference type="NCBIfam" id="TIGR00317">
    <property type="entry name" value="cobS"/>
    <property type="match status" value="1"/>
</dbReference>
<reference evidence="20 21" key="1">
    <citation type="submission" date="2019-07" db="EMBL/GenBank/DDBJ databases">
        <title>Genomic Encyclopedia of Type Strains, Phase I: the one thousand microbial genomes (KMG-I) project.</title>
        <authorList>
            <person name="Kyrpides N."/>
        </authorList>
    </citation>
    <scope>NUCLEOTIDE SEQUENCE [LARGE SCALE GENOMIC DNA]</scope>
    <source>
        <strain evidence="20 21">DSM 16647</strain>
    </source>
</reference>
<keyword evidence="21" id="KW-1185">Reference proteome</keyword>
<keyword evidence="8 19" id="KW-0169">Cobalamin biosynthesis</keyword>
<evidence type="ECO:0000313" key="20">
    <source>
        <dbReference type="EMBL" id="TYP56797.1"/>
    </source>
</evidence>
<comment type="cofactor">
    <cofactor evidence="1 19">
        <name>Mg(2+)</name>
        <dbReference type="ChEBI" id="CHEBI:18420"/>
    </cofactor>
</comment>
<keyword evidence="7 19" id="KW-1003">Cell membrane</keyword>
<comment type="pathway">
    <text evidence="3 19">Cofactor biosynthesis; adenosylcobalamin biosynthesis; adenosylcobalamin from cob(II)yrinate a,c-diamide: step 7/7.</text>
</comment>
<sequence>MGLYAAFSFLTRIPLPYIELDQKHITRSLPFFPVVGAVIGTLLAGVDLLLKRSIPAPALACLFVVCETIVTGGLHVDGFADTMDGLFCGKERDKKLEVMKDSRLGAYGAMGVVLLLLLKYSAILSIHQELRTRLLIVFPVISRWMMTCAITFFPYLREKGLGRAFNENKSSMMFVLSTFFALMIVFTVAGIEGIKTAFLTFVSGLLFSLYIFRQLGGMTGDTYGAVNEFSEIAALYFYLIFLGQWSA</sequence>
<protein>
    <recommendedName>
        <fullName evidence="6 19">Adenosylcobinamide-GDP ribazoletransferase</fullName>
        <ecNumber evidence="5 19">2.7.8.26</ecNumber>
    </recommendedName>
    <alternativeName>
        <fullName evidence="16 19">Cobalamin synthase</fullName>
    </alternativeName>
    <alternativeName>
        <fullName evidence="15 19">Cobalamin-5'-phosphate synthase</fullName>
    </alternativeName>
</protein>
<accession>A0A5S5AW90</accession>
<evidence type="ECO:0000256" key="8">
    <source>
        <dbReference type="ARBA" id="ARBA00022573"/>
    </source>
</evidence>
<evidence type="ECO:0000256" key="17">
    <source>
        <dbReference type="ARBA" id="ARBA00048623"/>
    </source>
</evidence>
<feature type="transmembrane region" description="Helical" evidence="19">
    <location>
        <begin position="57"/>
        <end position="76"/>
    </location>
</feature>
<dbReference type="OrthoDB" id="9794626at2"/>
<evidence type="ECO:0000256" key="7">
    <source>
        <dbReference type="ARBA" id="ARBA00022475"/>
    </source>
</evidence>
<dbReference type="Pfam" id="PF02654">
    <property type="entry name" value="CobS"/>
    <property type="match status" value="1"/>
</dbReference>
<dbReference type="RefSeq" id="WP_148866652.1">
    <property type="nucleotide sequence ID" value="NZ_VNHO01000007.1"/>
</dbReference>
<dbReference type="HAMAP" id="MF_00719">
    <property type="entry name" value="CobS"/>
    <property type="match status" value="1"/>
</dbReference>
<feature type="transmembrane region" description="Helical" evidence="19">
    <location>
        <begin position="198"/>
        <end position="216"/>
    </location>
</feature>
<keyword evidence="9 19" id="KW-0808">Transferase</keyword>
<feature type="transmembrane region" description="Helical" evidence="19">
    <location>
        <begin position="173"/>
        <end position="191"/>
    </location>
</feature>
<evidence type="ECO:0000256" key="2">
    <source>
        <dbReference type="ARBA" id="ARBA00004651"/>
    </source>
</evidence>
<feature type="transmembrane region" description="Helical" evidence="19">
    <location>
        <begin position="104"/>
        <end position="122"/>
    </location>
</feature>
<dbReference type="EC" id="2.7.8.26" evidence="5 19"/>
<evidence type="ECO:0000256" key="6">
    <source>
        <dbReference type="ARBA" id="ARBA00015850"/>
    </source>
</evidence>
<comment type="similarity">
    <text evidence="4 19">Belongs to the CobS family.</text>
</comment>
<evidence type="ECO:0000256" key="11">
    <source>
        <dbReference type="ARBA" id="ARBA00022842"/>
    </source>
</evidence>
<feature type="transmembrane region" description="Helical" evidence="19">
    <location>
        <begin position="31"/>
        <end position="50"/>
    </location>
</feature>
<evidence type="ECO:0000256" key="4">
    <source>
        <dbReference type="ARBA" id="ARBA00010561"/>
    </source>
</evidence>
<dbReference type="GO" id="GO:0051073">
    <property type="term" value="F:adenosylcobinamide-GDP ribazoletransferase activity"/>
    <property type="evidence" value="ECO:0007669"/>
    <property type="project" value="UniProtKB-UniRule"/>
</dbReference>
<dbReference type="GO" id="GO:0009236">
    <property type="term" value="P:cobalamin biosynthetic process"/>
    <property type="evidence" value="ECO:0007669"/>
    <property type="project" value="UniProtKB-UniRule"/>
</dbReference>
<comment type="function">
    <text evidence="14 19">Joins adenosylcobinamide-GDP and alpha-ribazole to generate adenosylcobalamin (Ado-cobalamin). Also synthesizes adenosylcobalamin 5'-phosphate from adenosylcobinamide-GDP and alpha-ribazole 5'-phosphate.</text>
</comment>
<dbReference type="PANTHER" id="PTHR34148">
    <property type="entry name" value="ADENOSYLCOBINAMIDE-GDP RIBAZOLETRANSFERASE"/>
    <property type="match status" value="1"/>
</dbReference>
<evidence type="ECO:0000256" key="16">
    <source>
        <dbReference type="ARBA" id="ARBA00032853"/>
    </source>
</evidence>
<organism evidence="20 21">
    <name type="scientific">Thermosediminibacter litoriperuensis</name>
    <dbReference type="NCBI Taxonomy" id="291989"/>
    <lineage>
        <taxon>Bacteria</taxon>
        <taxon>Bacillati</taxon>
        <taxon>Bacillota</taxon>
        <taxon>Clostridia</taxon>
        <taxon>Thermosediminibacterales</taxon>
        <taxon>Thermosediminibacteraceae</taxon>
        <taxon>Thermosediminibacter</taxon>
    </lineage>
</organism>
<keyword evidence="11 19" id="KW-0460">Magnesium</keyword>
<evidence type="ECO:0000256" key="19">
    <source>
        <dbReference type="HAMAP-Rule" id="MF_00719"/>
    </source>
</evidence>
<dbReference type="AlphaFoldDB" id="A0A5S5AW90"/>
<evidence type="ECO:0000256" key="15">
    <source>
        <dbReference type="ARBA" id="ARBA00032605"/>
    </source>
</evidence>
<evidence type="ECO:0000256" key="1">
    <source>
        <dbReference type="ARBA" id="ARBA00001946"/>
    </source>
</evidence>
<evidence type="ECO:0000256" key="10">
    <source>
        <dbReference type="ARBA" id="ARBA00022692"/>
    </source>
</evidence>
<keyword evidence="13 19" id="KW-0472">Membrane</keyword>
<evidence type="ECO:0000256" key="13">
    <source>
        <dbReference type="ARBA" id="ARBA00023136"/>
    </source>
</evidence>
<comment type="caution">
    <text evidence="20">The sequence shown here is derived from an EMBL/GenBank/DDBJ whole genome shotgun (WGS) entry which is preliminary data.</text>
</comment>
<feature type="transmembrane region" description="Helical" evidence="19">
    <location>
        <begin position="134"/>
        <end position="153"/>
    </location>
</feature>
<feature type="transmembrane region" description="Helical" evidence="19">
    <location>
        <begin position="222"/>
        <end position="242"/>
    </location>
</feature>
<dbReference type="GO" id="GO:0008818">
    <property type="term" value="F:cobalamin 5'-phosphate synthase activity"/>
    <property type="evidence" value="ECO:0007669"/>
    <property type="project" value="UniProtKB-UniRule"/>
</dbReference>
<evidence type="ECO:0000256" key="5">
    <source>
        <dbReference type="ARBA" id="ARBA00013200"/>
    </source>
</evidence>
<keyword evidence="10 19" id="KW-0812">Transmembrane</keyword>
<name>A0A5S5AW90_9FIRM</name>
<evidence type="ECO:0000256" key="3">
    <source>
        <dbReference type="ARBA" id="ARBA00004663"/>
    </source>
</evidence>
<dbReference type="Proteomes" id="UP000322294">
    <property type="component" value="Unassembled WGS sequence"/>
</dbReference>
<gene>
    <name evidence="19" type="primary">cobS</name>
    <name evidence="20" type="ORF">LZ11_00854</name>
</gene>
<comment type="catalytic activity">
    <reaction evidence="18 19">
        <text>alpha-ribazole 5'-phosphate + adenosylcob(III)inamide-GDP = adenosylcob(III)alamin 5'-phosphate + GMP + H(+)</text>
        <dbReference type="Rhea" id="RHEA:23560"/>
        <dbReference type="ChEBI" id="CHEBI:15378"/>
        <dbReference type="ChEBI" id="CHEBI:57918"/>
        <dbReference type="ChEBI" id="CHEBI:58115"/>
        <dbReference type="ChEBI" id="CHEBI:60487"/>
        <dbReference type="ChEBI" id="CHEBI:60493"/>
        <dbReference type="EC" id="2.7.8.26"/>
    </reaction>
</comment>
<evidence type="ECO:0000256" key="9">
    <source>
        <dbReference type="ARBA" id="ARBA00022679"/>
    </source>
</evidence>
<evidence type="ECO:0000313" key="21">
    <source>
        <dbReference type="Proteomes" id="UP000322294"/>
    </source>
</evidence>
<keyword evidence="12 19" id="KW-1133">Transmembrane helix</keyword>
<comment type="catalytic activity">
    <reaction evidence="17 19">
        <text>alpha-ribazole + adenosylcob(III)inamide-GDP = adenosylcob(III)alamin + GMP + H(+)</text>
        <dbReference type="Rhea" id="RHEA:16049"/>
        <dbReference type="ChEBI" id="CHEBI:10329"/>
        <dbReference type="ChEBI" id="CHEBI:15378"/>
        <dbReference type="ChEBI" id="CHEBI:18408"/>
        <dbReference type="ChEBI" id="CHEBI:58115"/>
        <dbReference type="ChEBI" id="CHEBI:60487"/>
        <dbReference type="EC" id="2.7.8.26"/>
    </reaction>
</comment>
<proteinExistence type="inferred from homology"/>
<dbReference type="UniPathway" id="UPA00148">
    <property type="reaction ID" value="UER00238"/>
</dbReference>